<keyword evidence="6 13" id="KW-1133">Transmembrane helix</keyword>
<dbReference type="PROSITE" id="PS50088">
    <property type="entry name" value="ANK_REPEAT"/>
    <property type="match status" value="2"/>
</dbReference>
<accession>A0AAW0WX19</accession>
<feature type="transmembrane region" description="Helical" evidence="13">
    <location>
        <begin position="692"/>
        <end position="711"/>
    </location>
</feature>
<evidence type="ECO:0000313" key="16">
    <source>
        <dbReference type="Proteomes" id="UP001445076"/>
    </source>
</evidence>
<comment type="subcellular location">
    <subcellularLocation>
        <location evidence="1">Membrane</location>
        <topology evidence="1">Multi-pass membrane protein</topology>
    </subcellularLocation>
</comment>
<dbReference type="GO" id="GO:0005216">
    <property type="term" value="F:monoatomic ion channel activity"/>
    <property type="evidence" value="ECO:0007669"/>
    <property type="project" value="InterPro"/>
</dbReference>
<evidence type="ECO:0000256" key="2">
    <source>
        <dbReference type="ARBA" id="ARBA00022448"/>
    </source>
</evidence>
<keyword evidence="5" id="KW-0677">Repeat</keyword>
<reference evidence="15" key="2">
    <citation type="submission" date="2024-01" db="EMBL/GenBank/DDBJ databases">
        <authorList>
            <person name="He J."/>
            <person name="Wang M."/>
            <person name="Zheng J."/>
            <person name="Liu Z."/>
        </authorList>
    </citation>
    <scope>NUCLEOTIDE SEQUENCE</scope>
    <source>
        <strain evidence="15">ZL_2023a</strain>
        <tissue evidence="15">Muscle</tissue>
    </source>
</reference>
<dbReference type="InterPro" id="IPR036770">
    <property type="entry name" value="Ankyrin_rpt-contain_sf"/>
</dbReference>
<name>A0AAW0WX19_CHEQU</name>
<proteinExistence type="predicted"/>
<dbReference type="GO" id="GO:0034703">
    <property type="term" value="C:cation channel complex"/>
    <property type="evidence" value="ECO:0007669"/>
    <property type="project" value="UniProtKB-ARBA"/>
</dbReference>
<keyword evidence="16" id="KW-1185">Reference proteome</keyword>
<feature type="domain" description="Ion transport" evidence="14">
    <location>
        <begin position="546"/>
        <end position="792"/>
    </location>
</feature>
<gene>
    <name evidence="15" type="ORF">OTU49_006822</name>
</gene>
<evidence type="ECO:0000256" key="6">
    <source>
        <dbReference type="ARBA" id="ARBA00022989"/>
    </source>
</evidence>
<evidence type="ECO:0000256" key="3">
    <source>
        <dbReference type="ARBA" id="ARBA00022606"/>
    </source>
</evidence>
<reference evidence="15 16" key="1">
    <citation type="journal article" date="2024" name="BMC Genomics">
        <title>Genome assembly of redclaw crayfish (Cherax quadricarinatus) provides insights into its immune adaptation and hypoxia tolerance.</title>
        <authorList>
            <person name="Liu Z."/>
            <person name="Zheng J."/>
            <person name="Li H."/>
            <person name="Fang K."/>
            <person name="Wang S."/>
            <person name="He J."/>
            <person name="Zhou D."/>
            <person name="Weng S."/>
            <person name="Chi M."/>
            <person name="Gu Z."/>
            <person name="He J."/>
            <person name="Li F."/>
            <person name="Wang M."/>
        </authorList>
    </citation>
    <scope>NUCLEOTIDE SEQUENCE [LARGE SCALE GENOMIC DNA]</scope>
    <source>
        <strain evidence="15">ZL_2023a</strain>
    </source>
</reference>
<feature type="transmembrane region" description="Helical" evidence="13">
    <location>
        <begin position="628"/>
        <end position="646"/>
    </location>
</feature>
<dbReference type="InterPro" id="IPR005821">
    <property type="entry name" value="Ion_trans_dom"/>
</dbReference>
<keyword evidence="8" id="KW-0406">Ion transport</keyword>
<evidence type="ECO:0000256" key="13">
    <source>
        <dbReference type="SAM" id="Phobius"/>
    </source>
</evidence>
<dbReference type="Pfam" id="PF12796">
    <property type="entry name" value="Ank_2"/>
    <property type="match status" value="1"/>
</dbReference>
<keyword evidence="7 12" id="KW-0040">ANK repeat</keyword>
<feature type="transmembrane region" description="Helical" evidence="13">
    <location>
        <begin position="590"/>
        <end position="608"/>
    </location>
</feature>
<dbReference type="PROSITE" id="PS50297">
    <property type="entry name" value="ANK_REP_REGION"/>
    <property type="match status" value="2"/>
</dbReference>
<protein>
    <recommendedName>
        <fullName evidence="14">Ion transport domain-containing protein</fullName>
    </recommendedName>
</protein>
<evidence type="ECO:0000256" key="11">
    <source>
        <dbReference type="ARBA" id="ARBA00023303"/>
    </source>
</evidence>
<dbReference type="Pfam" id="PF00023">
    <property type="entry name" value="Ank"/>
    <property type="match status" value="1"/>
</dbReference>
<sequence>MVADVENQKTPLLSSQEKELRVDDVNSLLENDNVDKLRKILNDWGKHSVWQPGHNNKEMALTETSLHVAVRKKAPKCLQALLDENPPEEVLDAPDHDGATPLLVAVAQAQPNLAKMLLNAGAHINARNDKGQCVLHILTYVTSRGSESEETLQDLTDLLLSWPDIDLESHGYLTPLAAAASRLPQGVGAPRSGGLISLCRKLVKAGASLQEDGGDGNIKEVLLRKQALSIVLMGIEQRPAPKRPAKSQFLDIILMGKNINEVKTFLENLSSEDALAAVNCRLGKQTLLFYAIDKRKEDLVKVLTEFKAKPWVLEITNELPIHRAASRGHWSIFNLVINHMKVDDKPVDLKDYTVSIIQKLMESNKKKKGTPPEISHSKCLQRLMQDDVILNLNQEWMGQTALHVAASFNNQEAMREFLCKGAFLGARQTLVAHDHSNVLDSLLPATLEKTMDGCIVHQPTNNDVLEHENILSEDHMLKLDYRFLVPPTDDDNKKGKSINETETLMDISRSKQHRHAIKHPLVQALLYAKWRKVLPLYLLNLGIYFIFVIILTAFVYSIKDLRILETQIENYPIAGLTYAITEERIKNKQVVVTYLMALLLPVIIYMIIREVFQFLFSRDIYLKNIENYLEWFLVVVVIMLCSATFASDVTRHLAAWAVIVAWYEFVLILGRAPGLAIYVTMLRHVSWNFLKLIFLFGALILAFTISFNIILQPTGGDQDTDFRDFWSTLPKAIVMATGEFEYSDLNQRFSRKLMFLASALLIFLLFLFLIFLVLMNVMNGLAVTDTQKVMEDSTLYSLTSRLELIYLIESFFLTCPGLGSHIDKVQLLSGDKYKPIIYAQINKHIKKHRLLSGKKKEFLSSLDDHSAECLRSHRRQAAAEQPEGGGDPRSQYLPLLQHLHNVLGYDSQDVQHSRR</sequence>
<dbReference type="SUPFAM" id="SSF48403">
    <property type="entry name" value="Ankyrin repeat"/>
    <property type="match status" value="2"/>
</dbReference>
<feature type="transmembrane region" description="Helical" evidence="13">
    <location>
        <begin position="653"/>
        <end position="672"/>
    </location>
</feature>
<evidence type="ECO:0000256" key="1">
    <source>
        <dbReference type="ARBA" id="ARBA00004141"/>
    </source>
</evidence>
<keyword evidence="11" id="KW-0407">Ion channel</keyword>
<feature type="transmembrane region" description="Helical" evidence="13">
    <location>
        <begin position="536"/>
        <end position="558"/>
    </location>
</feature>
<feature type="transmembrane region" description="Helical" evidence="13">
    <location>
        <begin position="753"/>
        <end position="778"/>
    </location>
</feature>
<dbReference type="Proteomes" id="UP001445076">
    <property type="component" value="Unassembled WGS sequence"/>
</dbReference>
<evidence type="ECO:0000256" key="8">
    <source>
        <dbReference type="ARBA" id="ARBA00023065"/>
    </source>
</evidence>
<evidence type="ECO:0000256" key="7">
    <source>
        <dbReference type="ARBA" id="ARBA00023043"/>
    </source>
</evidence>
<evidence type="ECO:0000256" key="4">
    <source>
        <dbReference type="ARBA" id="ARBA00022692"/>
    </source>
</evidence>
<evidence type="ECO:0000256" key="9">
    <source>
        <dbReference type="ARBA" id="ARBA00023136"/>
    </source>
</evidence>
<keyword evidence="2" id="KW-0813">Transport</keyword>
<evidence type="ECO:0000259" key="14">
    <source>
        <dbReference type="Pfam" id="PF00520"/>
    </source>
</evidence>
<dbReference type="AlphaFoldDB" id="A0AAW0WX19"/>
<dbReference type="SMART" id="SM00248">
    <property type="entry name" value="ANK"/>
    <property type="match status" value="6"/>
</dbReference>
<dbReference type="Gene3D" id="1.25.40.20">
    <property type="entry name" value="Ankyrin repeat-containing domain"/>
    <property type="match status" value="2"/>
</dbReference>
<keyword evidence="3" id="KW-0716">Sensory transduction</keyword>
<keyword evidence="9 13" id="KW-0472">Membrane</keyword>
<dbReference type="InterPro" id="IPR052076">
    <property type="entry name" value="TRP_cation_channel"/>
</dbReference>
<dbReference type="EMBL" id="JARKIK010000056">
    <property type="protein sequence ID" value="KAK8732565.1"/>
    <property type="molecule type" value="Genomic_DNA"/>
</dbReference>
<dbReference type="Pfam" id="PF00520">
    <property type="entry name" value="Ion_trans"/>
    <property type="match status" value="1"/>
</dbReference>
<keyword evidence="10" id="KW-0325">Glycoprotein</keyword>
<dbReference type="EMBL" id="JARKIK010000056">
    <property type="protein sequence ID" value="KAK8732564.1"/>
    <property type="molecule type" value="Genomic_DNA"/>
</dbReference>
<dbReference type="PANTHER" id="PTHR47143:SF1">
    <property type="entry name" value="ION_TRANS DOMAIN-CONTAINING PROTEIN"/>
    <property type="match status" value="1"/>
</dbReference>
<feature type="repeat" description="ANK" evidence="12">
    <location>
        <begin position="97"/>
        <end position="129"/>
    </location>
</feature>
<evidence type="ECO:0000256" key="12">
    <source>
        <dbReference type="PROSITE-ProRule" id="PRU00023"/>
    </source>
</evidence>
<evidence type="ECO:0000256" key="10">
    <source>
        <dbReference type="ARBA" id="ARBA00023180"/>
    </source>
</evidence>
<dbReference type="EMBL" id="JARKIK010000056">
    <property type="protein sequence ID" value="KAK8732563.1"/>
    <property type="molecule type" value="Genomic_DNA"/>
</dbReference>
<dbReference type="PANTHER" id="PTHR47143">
    <property type="entry name" value="TRANSIENT RECEPTOR POTENTIAL CATION CHANNEL PROTEIN PAINLESS"/>
    <property type="match status" value="1"/>
</dbReference>
<evidence type="ECO:0000256" key="5">
    <source>
        <dbReference type="ARBA" id="ARBA00022737"/>
    </source>
</evidence>
<evidence type="ECO:0000313" key="15">
    <source>
        <dbReference type="EMBL" id="KAK8732564.1"/>
    </source>
</evidence>
<organism evidence="15 16">
    <name type="scientific">Cherax quadricarinatus</name>
    <name type="common">Australian red claw crayfish</name>
    <dbReference type="NCBI Taxonomy" id="27406"/>
    <lineage>
        <taxon>Eukaryota</taxon>
        <taxon>Metazoa</taxon>
        <taxon>Ecdysozoa</taxon>
        <taxon>Arthropoda</taxon>
        <taxon>Crustacea</taxon>
        <taxon>Multicrustacea</taxon>
        <taxon>Malacostraca</taxon>
        <taxon>Eumalacostraca</taxon>
        <taxon>Eucarida</taxon>
        <taxon>Decapoda</taxon>
        <taxon>Pleocyemata</taxon>
        <taxon>Astacidea</taxon>
        <taxon>Parastacoidea</taxon>
        <taxon>Parastacidae</taxon>
        <taxon>Cherax</taxon>
    </lineage>
</organism>
<keyword evidence="4 13" id="KW-0812">Transmembrane</keyword>
<feature type="repeat" description="ANK" evidence="12">
    <location>
        <begin position="397"/>
        <end position="429"/>
    </location>
</feature>
<dbReference type="InterPro" id="IPR002110">
    <property type="entry name" value="Ankyrin_rpt"/>
</dbReference>
<comment type="caution">
    <text evidence="15">The sequence shown here is derived from an EMBL/GenBank/DDBJ whole genome shotgun (WGS) entry which is preliminary data.</text>
</comment>